<dbReference type="SUPFAM" id="SSF52540">
    <property type="entry name" value="P-loop containing nucleoside triphosphate hydrolases"/>
    <property type="match status" value="1"/>
</dbReference>
<dbReference type="Proteomes" id="UP000653674">
    <property type="component" value="Unassembled WGS sequence"/>
</dbReference>
<organism evidence="1 2">
    <name type="scientific">Planosporangium flavigriseum</name>
    <dbReference type="NCBI Taxonomy" id="373681"/>
    <lineage>
        <taxon>Bacteria</taxon>
        <taxon>Bacillati</taxon>
        <taxon>Actinomycetota</taxon>
        <taxon>Actinomycetes</taxon>
        <taxon>Micromonosporales</taxon>
        <taxon>Micromonosporaceae</taxon>
        <taxon>Planosporangium</taxon>
    </lineage>
</organism>
<keyword evidence="2" id="KW-1185">Reference proteome</keyword>
<evidence type="ECO:0000313" key="1">
    <source>
        <dbReference type="EMBL" id="GIG76470.1"/>
    </source>
</evidence>
<dbReference type="EMBL" id="BONU01000057">
    <property type="protein sequence ID" value="GIG76470.1"/>
    <property type="molecule type" value="Genomic_DNA"/>
</dbReference>
<dbReference type="Pfam" id="PF13469">
    <property type="entry name" value="Sulfotransfer_3"/>
    <property type="match status" value="1"/>
</dbReference>
<dbReference type="AlphaFoldDB" id="A0A8J3M3Y7"/>
<accession>A0A8J3M3Y7</accession>
<dbReference type="RefSeq" id="WP_168080087.1">
    <property type="nucleotide sequence ID" value="NZ_BAAAQJ010000010.1"/>
</dbReference>
<protein>
    <recommendedName>
        <fullName evidence="3">Sulfotransferase family protein</fullName>
    </recommendedName>
</protein>
<reference evidence="1" key="1">
    <citation type="submission" date="2021-01" db="EMBL/GenBank/DDBJ databases">
        <title>Whole genome shotgun sequence of Planosporangium flavigriseum NBRC 105377.</title>
        <authorList>
            <person name="Komaki H."/>
            <person name="Tamura T."/>
        </authorList>
    </citation>
    <scope>NUCLEOTIDE SEQUENCE</scope>
    <source>
        <strain evidence="1">NBRC 105377</strain>
    </source>
</reference>
<comment type="caution">
    <text evidence="1">The sequence shown here is derived from an EMBL/GenBank/DDBJ whole genome shotgun (WGS) entry which is preliminary data.</text>
</comment>
<evidence type="ECO:0008006" key="3">
    <source>
        <dbReference type="Google" id="ProtNLM"/>
    </source>
</evidence>
<evidence type="ECO:0000313" key="2">
    <source>
        <dbReference type="Proteomes" id="UP000653674"/>
    </source>
</evidence>
<gene>
    <name evidence="1" type="ORF">Pfl04_48740</name>
</gene>
<name>A0A8J3M3Y7_9ACTN</name>
<dbReference type="InterPro" id="IPR027417">
    <property type="entry name" value="P-loop_NTPase"/>
</dbReference>
<proteinExistence type="predicted"/>
<sequence length="333" mass="36706">MGQLRFLLVGTARSGTTLTQRICCELPGVAMPPETHLLQLLAPDLLTRRRFPLAAGEVVDELLRFEALPTSTGLKLDHERVLDLVGPRCDSLFALFEAVVVALCPPQPDGSVYGEKTPEHLLWWRAMTAANEALRVVGVVRDPRAVAASHRAVPWGIRDAAELAEEWAFDQRQLAGARRRLGPRRCLILRYEDLVAAPDAARARLGRFLGVPVPDEPVPDEPVPDESVNPSQGIVSQGIVSQGIVGSWEWWKSRALQPVTTDRTEAWREGLSSAEAAVVVAVAAPEMARFGYLTGTDRRRSRTGPGDRVRDRLAARLRRMRKWEALSQAATGR</sequence>
<dbReference type="Gene3D" id="3.40.50.300">
    <property type="entry name" value="P-loop containing nucleotide triphosphate hydrolases"/>
    <property type="match status" value="1"/>
</dbReference>